<dbReference type="EMBL" id="ML739033">
    <property type="protein sequence ID" value="KAE8356968.1"/>
    <property type="molecule type" value="Genomic_DNA"/>
</dbReference>
<accession>A0A5N6ZHW4</accession>
<dbReference type="Pfam" id="PF21858">
    <property type="entry name" value="DUF6914"/>
    <property type="match status" value="1"/>
</dbReference>
<protein>
    <submittedName>
        <fullName evidence="1">Uncharacterized protein</fullName>
    </submittedName>
</protein>
<keyword evidence="2" id="KW-1185">Reference proteome</keyword>
<gene>
    <name evidence="1" type="ORF">BDV28DRAFT_144636</name>
</gene>
<sequence>MRHGRNKPRLLLALYARPKHPESYHYALLISPKITAALINPPAKRLSATKYHVKNTIENINNQISQPWRFEQAEINDVNQEPRLLVCVVIGKVLAQERVERVFHATPVCQIDDADREKALAFDCRSWVIDVVEGLRQSDAVSSLLDWGLLERKTVEYVNGKKRTGRWGAGRDAGKILGVPILDLITGMEINS</sequence>
<reference evidence="2" key="1">
    <citation type="submission" date="2019-04" db="EMBL/GenBank/DDBJ databases">
        <title>Friends and foes A comparative genomics studyof 23 Aspergillus species from section Flavi.</title>
        <authorList>
            <consortium name="DOE Joint Genome Institute"/>
            <person name="Kjaerbolling I."/>
            <person name="Vesth T."/>
            <person name="Frisvad J.C."/>
            <person name="Nybo J.L."/>
            <person name="Theobald S."/>
            <person name="Kildgaard S."/>
            <person name="Isbrandt T."/>
            <person name="Kuo A."/>
            <person name="Sato A."/>
            <person name="Lyhne E.K."/>
            <person name="Kogle M.E."/>
            <person name="Wiebenga A."/>
            <person name="Kun R.S."/>
            <person name="Lubbers R.J."/>
            <person name="Makela M.R."/>
            <person name="Barry K."/>
            <person name="Chovatia M."/>
            <person name="Clum A."/>
            <person name="Daum C."/>
            <person name="Haridas S."/>
            <person name="He G."/>
            <person name="LaButti K."/>
            <person name="Lipzen A."/>
            <person name="Mondo S."/>
            <person name="Riley R."/>
            <person name="Salamov A."/>
            <person name="Simmons B.A."/>
            <person name="Magnuson J.K."/>
            <person name="Henrissat B."/>
            <person name="Mortensen U.H."/>
            <person name="Larsen T.O."/>
            <person name="Devries R.P."/>
            <person name="Grigoriev I.V."/>
            <person name="Machida M."/>
            <person name="Baker S.E."/>
            <person name="Andersen M.R."/>
        </authorList>
    </citation>
    <scope>NUCLEOTIDE SEQUENCE [LARGE SCALE GENOMIC DNA]</scope>
    <source>
        <strain evidence="2">CBS 553.77</strain>
    </source>
</reference>
<proteinExistence type="predicted"/>
<dbReference type="AlphaFoldDB" id="A0A5N6ZHW4"/>
<name>A0A5N6ZHW4_9EURO</name>
<organism evidence="1 2">
    <name type="scientific">Aspergillus coremiiformis</name>
    <dbReference type="NCBI Taxonomy" id="138285"/>
    <lineage>
        <taxon>Eukaryota</taxon>
        <taxon>Fungi</taxon>
        <taxon>Dikarya</taxon>
        <taxon>Ascomycota</taxon>
        <taxon>Pezizomycotina</taxon>
        <taxon>Eurotiomycetes</taxon>
        <taxon>Eurotiomycetidae</taxon>
        <taxon>Eurotiales</taxon>
        <taxon>Aspergillaceae</taxon>
        <taxon>Aspergillus</taxon>
        <taxon>Aspergillus subgen. Circumdati</taxon>
    </lineage>
</organism>
<dbReference type="InterPro" id="IPR054208">
    <property type="entry name" value="DUF6914"/>
</dbReference>
<dbReference type="OrthoDB" id="2679825at2759"/>
<dbReference type="Proteomes" id="UP000327118">
    <property type="component" value="Unassembled WGS sequence"/>
</dbReference>
<evidence type="ECO:0000313" key="1">
    <source>
        <dbReference type="EMBL" id="KAE8356968.1"/>
    </source>
</evidence>
<evidence type="ECO:0000313" key="2">
    <source>
        <dbReference type="Proteomes" id="UP000327118"/>
    </source>
</evidence>